<name>A0A0K1Q302_9BACT</name>
<proteinExistence type="predicted"/>
<dbReference type="Proteomes" id="UP000064967">
    <property type="component" value="Chromosome"/>
</dbReference>
<evidence type="ECO:0000313" key="3">
    <source>
        <dbReference type="Proteomes" id="UP000064967"/>
    </source>
</evidence>
<dbReference type="AlphaFoldDB" id="A0A0K1Q302"/>
<dbReference type="KEGG" id="llu:AKJ09_06817"/>
<reference evidence="2 3" key="1">
    <citation type="submission" date="2015-08" db="EMBL/GenBank/DDBJ databases">
        <authorList>
            <person name="Babu N.S."/>
            <person name="Beckwith C.J."/>
            <person name="Beseler K.G."/>
            <person name="Brison A."/>
            <person name="Carone J.V."/>
            <person name="Caskin T.P."/>
            <person name="Diamond M."/>
            <person name="Durham M.E."/>
            <person name="Foxe J.M."/>
            <person name="Go M."/>
            <person name="Henderson B.A."/>
            <person name="Jones I.B."/>
            <person name="McGettigan J.A."/>
            <person name="Micheletti S.J."/>
            <person name="Nasrallah M.E."/>
            <person name="Ortiz D."/>
            <person name="Piller C.R."/>
            <person name="Privatt S.R."/>
            <person name="Schneider S.L."/>
            <person name="Sharp S."/>
            <person name="Smith T.C."/>
            <person name="Stanton J.D."/>
            <person name="Ullery H.E."/>
            <person name="Wilson R.J."/>
            <person name="Serrano M.G."/>
            <person name="Buck G."/>
            <person name="Lee V."/>
            <person name="Wang Y."/>
            <person name="Carvalho R."/>
            <person name="Voegtly L."/>
            <person name="Shi R."/>
            <person name="Duckworth R."/>
            <person name="Johnson A."/>
            <person name="Loviza R."/>
            <person name="Walstead R."/>
            <person name="Shah Z."/>
            <person name="Kiflezghi M."/>
            <person name="Wade K."/>
            <person name="Ball S.L."/>
            <person name="Bradley K.W."/>
            <person name="Asai D.J."/>
            <person name="Bowman C.A."/>
            <person name="Russell D.A."/>
            <person name="Pope W.H."/>
            <person name="Jacobs-Sera D."/>
            <person name="Hendrix R.W."/>
            <person name="Hatfull G.F."/>
        </authorList>
    </citation>
    <scope>NUCLEOTIDE SEQUENCE [LARGE SCALE GENOMIC DNA]</scope>
    <source>
        <strain evidence="2 3">DSM 27648</strain>
    </source>
</reference>
<keyword evidence="3" id="KW-1185">Reference proteome</keyword>
<protein>
    <submittedName>
        <fullName evidence="2">Uncharacterized protein</fullName>
    </submittedName>
</protein>
<evidence type="ECO:0000256" key="1">
    <source>
        <dbReference type="SAM" id="MobiDB-lite"/>
    </source>
</evidence>
<dbReference type="STRING" id="1391654.AKJ09_06817"/>
<sequence>MTHKNPSGDLDIVVERAVELLIEKLSKEKLGTSSRARRSKPSAKHGYVTRSARSVRA</sequence>
<dbReference type="EMBL" id="CP012333">
    <property type="protein sequence ID" value="AKV00154.1"/>
    <property type="molecule type" value="Genomic_DNA"/>
</dbReference>
<feature type="region of interest" description="Disordered" evidence="1">
    <location>
        <begin position="29"/>
        <end position="57"/>
    </location>
</feature>
<accession>A0A0K1Q302</accession>
<gene>
    <name evidence="2" type="ORF">AKJ09_06817</name>
</gene>
<evidence type="ECO:0000313" key="2">
    <source>
        <dbReference type="EMBL" id="AKV00154.1"/>
    </source>
</evidence>
<organism evidence="2 3">
    <name type="scientific">Labilithrix luteola</name>
    <dbReference type="NCBI Taxonomy" id="1391654"/>
    <lineage>
        <taxon>Bacteria</taxon>
        <taxon>Pseudomonadati</taxon>
        <taxon>Myxococcota</taxon>
        <taxon>Polyangia</taxon>
        <taxon>Polyangiales</taxon>
        <taxon>Labilitrichaceae</taxon>
        <taxon>Labilithrix</taxon>
    </lineage>
</organism>